<dbReference type="RefSeq" id="WP_053100074.1">
    <property type="nucleotide sequence ID" value="NZ_CP012365.1"/>
</dbReference>
<accession>A0AAW7DSU6</accession>
<dbReference type="Pfam" id="PF00117">
    <property type="entry name" value="GATase"/>
    <property type="match status" value="1"/>
</dbReference>
<name>A0AAW7DSU6_9GAMM</name>
<dbReference type="Gene3D" id="3.40.50.880">
    <property type="match status" value="1"/>
</dbReference>
<dbReference type="PROSITE" id="PS51273">
    <property type="entry name" value="GATASE_TYPE_1"/>
    <property type="match status" value="1"/>
</dbReference>
<dbReference type="InterPro" id="IPR044992">
    <property type="entry name" value="ChyE-like"/>
</dbReference>
<reference evidence="2" key="1">
    <citation type="submission" date="2020-06" db="EMBL/GenBank/DDBJ databases">
        <authorList>
            <person name="Dong N."/>
        </authorList>
    </citation>
    <scope>NUCLEOTIDE SEQUENCE</scope>
    <source>
        <strain evidence="2">DF46-2-2</strain>
    </source>
</reference>
<dbReference type="GO" id="GO:0005829">
    <property type="term" value="C:cytosol"/>
    <property type="evidence" value="ECO:0007669"/>
    <property type="project" value="TreeGrafter"/>
</dbReference>
<dbReference type="EMBL" id="JACANB010000010">
    <property type="protein sequence ID" value="MDM1697200.1"/>
    <property type="molecule type" value="Genomic_DNA"/>
</dbReference>
<dbReference type="InterPro" id="IPR017926">
    <property type="entry name" value="GATASE"/>
</dbReference>
<gene>
    <name evidence="2" type="ORF">HX099_11100</name>
</gene>
<dbReference type="AlphaFoldDB" id="A0AAW7DSU6"/>
<evidence type="ECO:0000313" key="2">
    <source>
        <dbReference type="EMBL" id="MDM1697200.1"/>
    </source>
</evidence>
<dbReference type="PANTHER" id="PTHR42695:SF5">
    <property type="entry name" value="GLUTAMINE AMIDOTRANSFERASE YLR126C-RELATED"/>
    <property type="match status" value="1"/>
</dbReference>
<dbReference type="SUPFAM" id="SSF52317">
    <property type="entry name" value="Class I glutamine amidotransferase-like"/>
    <property type="match status" value="1"/>
</dbReference>
<sequence>MRIAILQADTIHPNLQADYLSYGDMFQHLLTKAAKQLVPSTTLSFQVFDVSQGQYPEAEAAFDAYLITGSKADSFSDEAWVQQLRAYVQQAYQESKVLLGICFGHQLIALALGGVSARASQGWGIGSHPYQLQARPSWWSPQLQQVRLLVSHQDQVQQLPSQAELLLSSEFCPYAAFYIRHQVLCFQGHPEFTPAFAKGLLATRRERYTPTQLAAALASYAKGHDGELIALCMLQFVQQAMFIKQAAANQPLAEQSSNKEPRLTKGLEITV</sequence>
<dbReference type="InterPro" id="IPR029062">
    <property type="entry name" value="Class_I_gatase-like"/>
</dbReference>
<feature type="domain" description="Glutamine amidotransferase" evidence="1">
    <location>
        <begin position="59"/>
        <end position="194"/>
    </location>
</feature>
<reference evidence="2" key="2">
    <citation type="journal article" date="2022" name="Sci. Total Environ.">
        <title>Prevalence, transmission, and molecular epidemiology of tet(X)-positive bacteria among humans, animals, and environmental niches in China: An epidemiological, and genomic-based study.</title>
        <authorList>
            <person name="Dong N."/>
            <person name="Zeng Y."/>
            <person name="Cai C."/>
            <person name="Sun C."/>
            <person name="Lu J."/>
            <person name="Liu C."/>
            <person name="Zhou H."/>
            <person name="Sun Q."/>
            <person name="Shu L."/>
            <person name="Wang H."/>
            <person name="Wang Y."/>
            <person name="Wang S."/>
            <person name="Wu C."/>
            <person name="Chan E.W."/>
            <person name="Chen G."/>
            <person name="Shen Z."/>
            <person name="Chen S."/>
            <person name="Zhang R."/>
        </authorList>
    </citation>
    <scope>NUCLEOTIDE SEQUENCE</scope>
    <source>
        <strain evidence="2">DF46-2-2</strain>
    </source>
</reference>
<organism evidence="2 3">
    <name type="scientific">Thiopseudomonas alkaliphila</name>
    <dbReference type="NCBI Taxonomy" id="1697053"/>
    <lineage>
        <taxon>Bacteria</taxon>
        <taxon>Pseudomonadati</taxon>
        <taxon>Pseudomonadota</taxon>
        <taxon>Gammaproteobacteria</taxon>
        <taxon>Pseudomonadales</taxon>
        <taxon>Pseudomonadaceae</taxon>
        <taxon>Thiopseudomonas</taxon>
    </lineage>
</organism>
<protein>
    <submittedName>
        <fullName evidence="2">Amidotransferase</fullName>
    </submittedName>
</protein>
<comment type="caution">
    <text evidence="2">The sequence shown here is derived from an EMBL/GenBank/DDBJ whole genome shotgun (WGS) entry which is preliminary data.</text>
</comment>
<evidence type="ECO:0000313" key="3">
    <source>
        <dbReference type="Proteomes" id="UP001173465"/>
    </source>
</evidence>
<dbReference type="PANTHER" id="PTHR42695">
    <property type="entry name" value="GLUTAMINE AMIDOTRANSFERASE YLR126C-RELATED"/>
    <property type="match status" value="1"/>
</dbReference>
<dbReference type="CDD" id="cd01741">
    <property type="entry name" value="GATase1_1"/>
    <property type="match status" value="1"/>
</dbReference>
<proteinExistence type="predicted"/>
<evidence type="ECO:0000259" key="1">
    <source>
        <dbReference type="Pfam" id="PF00117"/>
    </source>
</evidence>
<dbReference type="Proteomes" id="UP001173465">
    <property type="component" value="Unassembled WGS sequence"/>
</dbReference>